<dbReference type="InterPro" id="IPR004843">
    <property type="entry name" value="Calcineurin-like_PHP"/>
</dbReference>
<reference evidence="2 3" key="1">
    <citation type="submission" date="2018-09" db="EMBL/GenBank/DDBJ databases">
        <title>Genomic Encyclopedia of Archaeal and Bacterial Type Strains, Phase II (KMG-II): from individual species to whole genera.</title>
        <authorList>
            <person name="Goeker M."/>
        </authorList>
    </citation>
    <scope>NUCLEOTIDE SEQUENCE [LARGE SCALE GENOMIC DNA]</scope>
    <source>
        <strain evidence="2 3">DSM 13151</strain>
    </source>
</reference>
<keyword evidence="3" id="KW-1185">Reference proteome</keyword>
<dbReference type="Pfam" id="PF00149">
    <property type="entry name" value="Metallophos"/>
    <property type="match status" value="1"/>
</dbReference>
<gene>
    <name evidence="2" type="ORF">ATJ93_4640</name>
</gene>
<sequence>MAAPSDTALPPLDEAGVDVLVSVGDIVDDNRDHADAAETGHQYEAAGREWFQTVATEYDVPIVAVPGNHDPVDCTERLVSDVPNAVCAHKCVVDGSAFEQGSPLFEPFALVAMGCERFNLRDGFTYDIVPELNPANSDATDDLDYRARQTAERIESTFGRLLAGDLSVGEAATALEVRDARRDAFERCVETVTRRYERLVGLFDDAAAAPILVSHESPFFVEFDYHHQWDGPGERLHRGSLPLKLAIRSEAPNAAFCGHIHNAGRDAVETVDGYCQVLNLGAGGVAIVDLDRDAGIIDIRRSDGSGP</sequence>
<comment type="caution">
    <text evidence="2">The sequence shown here is derived from an EMBL/GenBank/DDBJ whole genome shotgun (WGS) entry which is preliminary data.</text>
</comment>
<evidence type="ECO:0000259" key="1">
    <source>
        <dbReference type="Pfam" id="PF00149"/>
    </source>
</evidence>
<dbReference type="Gene3D" id="3.60.21.10">
    <property type="match status" value="1"/>
</dbReference>
<feature type="domain" description="Calcineurin-like phosphoesterase" evidence="1">
    <location>
        <begin position="14"/>
        <end position="112"/>
    </location>
</feature>
<evidence type="ECO:0000313" key="2">
    <source>
        <dbReference type="EMBL" id="RKD86223.1"/>
    </source>
</evidence>
<dbReference type="Proteomes" id="UP000283805">
    <property type="component" value="Unassembled WGS sequence"/>
</dbReference>
<proteinExistence type="predicted"/>
<dbReference type="SUPFAM" id="SSF56300">
    <property type="entry name" value="Metallo-dependent phosphatases"/>
    <property type="match status" value="1"/>
</dbReference>
<dbReference type="InterPro" id="IPR029052">
    <property type="entry name" value="Metallo-depent_PP-like"/>
</dbReference>
<dbReference type="AlphaFoldDB" id="A0A3R7D6U9"/>
<protein>
    <submittedName>
        <fullName evidence="2">Calcineurin-like phosphoesterase family protein</fullName>
    </submittedName>
</protein>
<accession>A0A3R7D6U9</accession>
<organism evidence="2 3">
    <name type="scientific">Halopiger aswanensis</name>
    <dbReference type="NCBI Taxonomy" id="148449"/>
    <lineage>
        <taxon>Archaea</taxon>
        <taxon>Methanobacteriati</taxon>
        <taxon>Methanobacteriota</taxon>
        <taxon>Stenosarchaea group</taxon>
        <taxon>Halobacteria</taxon>
        <taxon>Halobacteriales</taxon>
        <taxon>Natrialbaceae</taxon>
        <taxon>Halopiger</taxon>
    </lineage>
</organism>
<name>A0A3R7D6U9_9EURY</name>
<dbReference type="CDD" id="cd00838">
    <property type="entry name" value="MPP_superfamily"/>
    <property type="match status" value="1"/>
</dbReference>
<dbReference type="GO" id="GO:0016787">
    <property type="term" value="F:hydrolase activity"/>
    <property type="evidence" value="ECO:0007669"/>
    <property type="project" value="InterPro"/>
</dbReference>
<evidence type="ECO:0000313" key="3">
    <source>
        <dbReference type="Proteomes" id="UP000283805"/>
    </source>
</evidence>
<dbReference type="EMBL" id="RAPO01000010">
    <property type="protein sequence ID" value="RKD86223.1"/>
    <property type="molecule type" value="Genomic_DNA"/>
</dbReference>